<feature type="region of interest" description="Disordered" evidence="1">
    <location>
        <begin position="80"/>
        <end position="100"/>
    </location>
</feature>
<dbReference type="InParanoid" id="G3QGD3"/>
<evidence type="ECO:0000256" key="1">
    <source>
        <dbReference type="SAM" id="MobiDB-lite"/>
    </source>
</evidence>
<protein>
    <submittedName>
        <fullName evidence="2">Uncharacterized protein</fullName>
    </submittedName>
</protein>
<dbReference type="GeneTree" id="ENSGT00390000014258"/>
<reference evidence="2" key="3">
    <citation type="submission" date="2025-08" db="UniProtKB">
        <authorList>
            <consortium name="Ensembl"/>
        </authorList>
    </citation>
    <scope>IDENTIFICATION</scope>
</reference>
<evidence type="ECO:0000313" key="3">
    <source>
        <dbReference type="Proteomes" id="UP000001519"/>
    </source>
</evidence>
<dbReference type="OMA" id="RWQTPTL"/>
<reference evidence="2" key="4">
    <citation type="submission" date="2025-09" db="UniProtKB">
        <authorList>
            <consortium name="Ensembl"/>
        </authorList>
    </citation>
    <scope>IDENTIFICATION</scope>
</reference>
<proteinExistence type="predicted"/>
<reference evidence="2 3" key="2">
    <citation type="journal article" date="2012" name="Nature">
        <title>Insights into hominid evolution from the gorilla genome sequence.</title>
        <authorList>
            <person name="Scally A."/>
            <person name="Dutheil J.Y."/>
            <person name="Hillier L.W."/>
            <person name="Jordan G.E."/>
            <person name="Goodhead I."/>
            <person name="Herrero J."/>
            <person name="Hobolth A."/>
            <person name="Lappalainen T."/>
            <person name="Mailund T."/>
            <person name="Marques-Bonet T."/>
            <person name="McCarthy S."/>
            <person name="Montgomery S.H."/>
            <person name="Schwalie P.C."/>
            <person name="Tang Y.A."/>
            <person name="Ward M.C."/>
            <person name="Xue Y."/>
            <person name="Yngvadottir B."/>
            <person name="Alkan C."/>
            <person name="Andersen L.N."/>
            <person name="Ayub Q."/>
            <person name="Ball E.V."/>
            <person name="Beal K."/>
            <person name="Bradley B.J."/>
            <person name="Chen Y."/>
            <person name="Clee C.M."/>
            <person name="Fitzgerald S."/>
            <person name="Graves T.A."/>
            <person name="Gu Y."/>
            <person name="Heath P."/>
            <person name="Heger A."/>
            <person name="Karakoc E."/>
            <person name="Kolb-Kokocinski A."/>
            <person name="Laird G.K."/>
            <person name="Lunter G."/>
            <person name="Meader S."/>
            <person name="Mort M."/>
            <person name="Mullikin J.C."/>
            <person name="Munch K."/>
            <person name="O'Connor T.D."/>
            <person name="Phillips A.D."/>
            <person name="Prado-Martinez J."/>
            <person name="Rogers A.S."/>
            <person name="Sajjadian S."/>
            <person name="Schmidt D."/>
            <person name="Shaw K."/>
            <person name="Simpson J.T."/>
            <person name="Stenson P.D."/>
            <person name="Turner D.J."/>
            <person name="Vigilant L."/>
            <person name="Vilella A.J."/>
            <person name="Whitener W."/>
            <person name="Zhu B."/>
            <person name="Cooper D.N."/>
            <person name="de Jong P."/>
            <person name="Dermitzakis E.T."/>
            <person name="Eichler E.E."/>
            <person name="Flicek P."/>
            <person name="Goldman N."/>
            <person name="Mundy N.I."/>
            <person name="Ning Z."/>
            <person name="Odom D.T."/>
            <person name="Ponting C.P."/>
            <person name="Quail M.A."/>
            <person name="Ryder O.A."/>
            <person name="Searle S.M."/>
            <person name="Warren W.C."/>
            <person name="Wilson R.K."/>
            <person name="Schierup M.H."/>
            <person name="Rogers J."/>
            <person name="Tyler-Smith C."/>
            <person name="Durbin R."/>
        </authorList>
    </citation>
    <scope>NUCLEOTIDE SEQUENCE [LARGE SCALE GENOMIC DNA]</scope>
</reference>
<dbReference type="EMBL" id="CABD030114492">
    <property type="status" value="NOT_ANNOTATED_CDS"/>
    <property type="molecule type" value="Genomic_DNA"/>
</dbReference>
<sequence length="100" mass="10841">MRLKHLQGIAPEVFRTPNGSHGQMPGQPLQRGHALDIRPPLRPHPLISGHALRGDRWQTPTLALGPALCGFVPAHWVLTVPPPQKSSIPSRSADTCPASR</sequence>
<keyword evidence="3" id="KW-1185">Reference proteome</keyword>
<dbReference type="eggNOG" id="ENOG502TEF2">
    <property type="taxonomic scope" value="Eukaryota"/>
</dbReference>
<dbReference type="Proteomes" id="UP000001519">
    <property type="component" value="Chromosome 19"/>
</dbReference>
<name>G3QGD3_GORGO</name>
<evidence type="ECO:0000313" key="2">
    <source>
        <dbReference type="Ensembl" id="ENSGGOP00000001388.3"/>
    </source>
</evidence>
<dbReference type="Bgee" id="ENSGGOG00000001406">
    <property type="expression patterns" value="Expressed in cerebellum and 4 other cell types or tissues"/>
</dbReference>
<dbReference type="HOGENOM" id="CLU_181652_0_0_1"/>
<dbReference type="Ensembl" id="ENSGGOT00000001414.3">
    <property type="protein sequence ID" value="ENSGGOP00000001388.3"/>
    <property type="gene ID" value="ENSGGOG00000001406.3"/>
</dbReference>
<reference evidence="3" key="1">
    <citation type="submission" date="2011-05" db="EMBL/GenBank/DDBJ databases">
        <title>Insights into the evolution of the great apes provided by the gorilla genome.</title>
        <authorList>
            <person name="Scally A."/>
        </authorList>
    </citation>
    <scope>NUCLEOTIDE SEQUENCE [LARGE SCALE GENOMIC DNA]</scope>
</reference>
<feature type="region of interest" description="Disordered" evidence="1">
    <location>
        <begin position="1"/>
        <end position="42"/>
    </location>
</feature>
<accession>G3QGD3</accession>
<dbReference type="AlphaFoldDB" id="G3QGD3"/>
<organism evidence="2 3">
    <name type="scientific">Gorilla gorilla gorilla</name>
    <name type="common">Western lowland gorilla</name>
    <dbReference type="NCBI Taxonomy" id="9595"/>
    <lineage>
        <taxon>Eukaryota</taxon>
        <taxon>Metazoa</taxon>
        <taxon>Chordata</taxon>
        <taxon>Craniata</taxon>
        <taxon>Vertebrata</taxon>
        <taxon>Euteleostomi</taxon>
        <taxon>Mammalia</taxon>
        <taxon>Eutheria</taxon>
        <taxon>Euarchontoglires</taxon>
        <taxon>Primates</taxon>
        <taxon>Haplorrhini</taxon>
        <taxon>Catarrhini</taxon>
        <taxon>Hominidae</taxon>
        <taxon>Gorilla</taxon>
    </lineage>
</organism>